<organism evidence="2 3">
    <name type="scientific">Spironucleus salmonicida</name>
    <dbReference type="NCBI Taxonomy" id="348837"/>
    <lineage>
        <taxon>Eukaryota</taxon>
        <taxon>Metamonada</taxon>
        <taxon>Diplomonadida</taxon>
        <taxon>Hexamitidae</taxon>
        <taxon>Hexamitinae</taxon>
        <taxon>Spironucleus</taxon>
    </lineage>
</organism>
<sequence>MVKIKQIYTIKLLSFIFFANTLVESLSVSQILQLQSVGYWRFQIDRCFFLTMNIQTRKPTVTPTVTNTHITILIYIQSSSSDLYMASTICRGIIILHLAITLQKQVTIKIEQKIIYGFKKHIGISLFLSANMKYGHPIEKLQTQFYSSWLVTSYQMIQKNQIETIYFRRAKLHCVYDNVDLKQYFHGQSILSKQQDCIMIVQWQEEQFIS</sequence>
<feature type="transmembrane region" description="Helical" evidence="1">
    <location>
        <begin position="12"/>
        <end position="32"/>
    </location>
</feature>
<dbReference type="RefSeq" id="XP_067766911.1">
    <property type="nucleotide sequence ID" value="XM_067905594.1"/>
</dbReference>
<evidence type="ECO:0008006" key="4">
    <source>
        <dbReference type="Google" id="ProtNLM"/>
    </source>
</evidence>
<name>A0A9P8LXC4_9EUKA</name>
<keyword evidence="1" id="KW-0472">Membrane</keyword>
<evidence type="ECO:0000313" key="3">
    <source>
        <dbReference type="Proteomes" id="UP000018208"/>
    </source>
</evidence>
<dbReference type="AlphaFoldDB" id="A0A9P8LXC4"/>
<accession>A0A9P8LXC4</accession>
<dbReference type="Proteomes" id="UP000018208">
    <property type="component" value="Unassembled WGS sequence"/>
</dbReference>
<dbReference type="GeneID" id="94295710"/>
<proteinExistence type="predicted"/>
<keyword evidence="1" id="KW-1133">Transmembrane helix</keyword>
<protein>
    <recommendedName>
        <fullName evidence="4">Transmembrane protein</fullName>
    </recommendedName>
</protein>
<gene>
    <name evidence="2" type="ORF">SS50377_21687</name>
</gene>
<evidence type="ECO:0000256" key="1">
    <source>
        <dbReference type="SAM" id="Phobius"/>
    </source>
</evidence>
<evidence type="ECO:0000313" key="2">
    <source>
        <dbReference type="EMBL" id="KAH0576138.1"/>
    </source>
</evidence>
<dbReference type="EMBL" id="AUWU02000002">
    <property type="protein sequence ID" value="KAH0576138.1"/>
    <property type="molecule type" value="Genomic_DNA"/>
</dbReference>
<keyword evidence="1" id="KW-0812">Transmembrane</keyword>
<keyword evidence="3" id="KW-1185">Reference proteome</keyword>
<reference evidence="2 3" key="1">
    <citation type="journal article" date="2014" name="PLoS Genet.">
        <title>The Genome of Spironucleus salmonicida Highlights a Fish Pathogen Adapted to Fluctuating Environments.</title>
        <authorList>
            <person name="Xu F."/>
            <person name="Jerlstrom-Hultqvist J."/>
            <person name="Einarsson E."/>
            <person name="Astvaldsson A."/>
            <person name="Svard S.G."/>
            <person name="Andersson J.O."/>
        </authorList>
    </citation>
    <scope>NUCLEOTIDE SEQUENCE [LARGE SCALE GENOMIC DNA]</scope>
    <source>
        <strain evidence="2 3">ATCC 50377</strain>
    </source>
</reference>
<comment type="caution">
    <text evidence="2">The sequence shown here is derived from an EMBL/GenBank/DDBJ whole genome shotgun (WGS) entry which is preliminary data.</text>
</comment>
<dbReference type="KEGG" id="ssao:94295710"/>